<evidence type="ECO:0000313" key="3">
    <source>
        <dbReference type="EMBL" id="THV22045.1"/>
    </source>
</evidence>
<feature type="transmembrane region" description="Helical" evidence="2">
    <location>
        <begin position="96"/>
        <end position="118"/>
    </location>
</feature>
<feature type="transmembrane region" description="Helical" evidence="2">
    <location>
        <begin position="249"/>
        <end position="269"/>
    </location>
</feature>
<keyword evidence="2" id="KW-1133">Transmembrane helix</keyword>
<feature type="transmembrane region" description="Helical" evidence="2">
    <location>
        <begin position="176"/>
        <end position="198"/>
    </location>
</feature>
<dbReference type="AlphaFoldDB" id="A0A4S8NYT4"/>
<reference evidence="3 4" key="1">
    <citation type="journal article" date="2018" name="Int. J. Syst. Evol. Microbiol.">
        <title>Glycomyces paridis sp. nov., isolated from the medicinal plant Paris polyphylla.</title>
        <authorList>
            <person name="Fang X.M."/>
            <person name="Bai J.L."/>
            <person name="Su J."/>
            <person name="Zhao L.L."/>
            <person name="Liu H.Y."/>
            <person name="Ma B.P."/>
            <person name="Zhang Y.Q."/>
            <person name="Yu L.Y."/>
        </authorList>
    </citation>
    <scope>NUCLEOTIDE SEQUENCE [LARGE SCALE GENOMIC DNA]</scope>
    <source>
        <strain evidence="3 4">CPCC 204357</strain>
    </source>
</reference>
<evidence type="ECO:0000256" key="2">
    <source>
        <dbReference type="SAM" id="Phobius"/>
    </source>
</evidence>
<accession>A0A4S8NYT4</accession>
<feature type="compositionally biased region" description="Basic and acidic residues" evidence="1">
    <location>
        <begin position="1"/>
        <end position="22"/>
    </location>
</feature>
<feature type="transmembrane region" description="Helical" evidence="2">
    <location>
        <begin position="34"/>
        <end position="55"/>
    </location>
</feature>
<comment type="caution">
    <text evidence="3">The sequence shown here is derived from an EMBL/GenBank/DDBJ whole genome shotgun (WGS) entry which is preliminary data.</text>
</comment>
<evidence type="ECO:0000256" key="1">
    <source>
        <dbReference type="SAM" id="MobiDB-lite"/>
    </source>
</evidence>
<dbReference type="EMBL" id="STGX01000024">
    <property type="protein sequence ID" value="THV22045.1"/>
    <property type="molecule type" value="Genomic_DNA"/>
</dbReference>
<keyword evidence="4" id="KW-1185">Reference proteome</keyword>
<keyword evidence="2" id="KW-0812">Transmembrane</keyword>
<name>A0A4S8NYT4_9ACTN</name>
<feature type="region of interest" description="Disordered" evidence="1">
    <location>
        <begin position="1"/>
        <end position="23"/>
    </location>
</feature>
<organism evidence="3 4">
    <name type="scientific">Glycomyces paridis</name>
    <dbReference type="NCBI Taxonomy" id="2126555"/>
    <lineage>
        <taxon>Bacteria</taxon>
        <taxon>Bacillati</taxon>
        <taxon>Actinomycetota</taxon>
        <taxon>Actinomycetes</taxon>
        <taxon>Glycomycetales</taxon>
        <taxon>Glycomycetaceae</taxon>
        <taxon>Glycomyces</taxon>
    </lineage>
</organism>
<feature type="transmembrane region" description="Helical" evidence="2">
    <location>
        <begin position="67"/>
        <end position="84"/>
    </location>
</feature>
<feature type="transmembrane region" description="Helical" evidence="2">
    <location>
        <begin position="275"/>
        <end position="293"/>
    </location>
</feature>
<gene>
    <name evidence="3" type="ORF">E9998_23785</name>
</gene>
<proteinExistence type="predicted"/>
<evidence type="ECO:0000313" key="4">
    <source>
        <dbReference type="Proteomes" id="UP000305792"/>
    </source>
</evidence>
<feature type="transmembrane region" description="Helical" evidence="2">
    <location>
        <begin position="124"/>
        <end position="143"/>
    </location>
</feature>
<dbReference type="RefSeq" id="WP_136532238.1">
    <property type="nucleotide sequence ID" value="NZ_STGX01000024.1"/>
</dbReference>
<protein>
    <submittedName>
        <fullName evidence="3">Uncharacterized protein</fullName>
    </submittedName>
</protein>
<feature type="transmembrane region" description="Helical" evidence="2">
    <location>
        <begin position="218"/>
        <end position="237"/>
    </location>
</feature>
<keyword evidence="2" id="KW-0472">Membrane</keyword>
<dbReference type="Proteomes" id="UP000305792">
    <property type="component" value="Unassembled WGS sequence"/>
</dbReference>
<sequence length="311" mass="32976">MDDPVNEAHRPKPRPHFDHPGGDHSWTANYPRPVLFMTALLGFLAAAGPLTAIAVANTMSPSPARTAAVFALPALSLFALVGMIQLFKRRNGGRALAFLLSLAPLAAFVFLTSTGAIGVNEYEAFDSFLSLVAMFAFLVAGAVQPFRKEGRDWLAKPLGHYQGEGDELRTQIPFPLALALAALWIGITATLIGAPLLLADPAVLTGLARPDLDTARQILWTLLPWALLQALLCLLIAHRNNTARRLTAASALLATPAGAALGLLVWQWTGSNTQGAATGALLAAGALTCWILLTHNASAAWCTEPTHPHHS</sequence>